<feature type="transmembrane region" description="Helical" evidence="9">
    <location>
        <begin position="178"/>
        <end position="198"/>
    </location>
</feature>
<dbReference type="AlphaFoldDB" id="H3SGN4"/>
<keyword evidence="9" id="KW-0812">Transmembrane</keyword>
<evidence type="ECO:0000256" key="9">
    <source>
        <dbReference type="SAM" id="Phobius"/>
    </source>
</evidence>
<evidence type="ECO:0000256" key="5">
    <source>
        <dbReference type="ARBA" id="ARBA00022741"/>
    </source>
</evidence>
<keyword evidence="7" id="KW-0067">ATP-binding</keyword>
<feature type="transmembrane region" description="Helical" evidence="9">
    <location>
        <begin position="336"/>
        <end position="360"/>
    </location>
</feature>
<dbReference type="InterPro" id="IPR036890">
    <property type="entry name" value="HATPase_C_sf"/>
</dbReference>
<dbReference type="PRINTS" id="PR00344">
    <property type="entry name" value="BCTRLSENSOR"/>
</dbReference>
<dbReference type="SMART" id="SM00388">
    <property type="entry name" value="HisKA"/>
    <property type="match status" value="1"/>
</dbReference>
<evidence type="ECO:0000256" key="7">
    <source>
        <dbReference type="ARBA" id="ARBA00022840"/>
    </source>
</evidence>
<evidence type="ECO:0000256" key="8">
    <source>
        <dbReference type="ARBA" id="ARBA00023012"/>
    </source>
</evidence>
<evidence type="ECO:0000259" key="10">
    <source>
        <dbReference type="PROSITE" id="PS50109"/>
    </source>
</evidence>
<feature type="transmembrane region" description="Helical" evidence="9">
    <location>
        <begin position="366"/>
        <end position="384"/>
    </location>
</feature>
<dbReference type="Proteomes" id="UP000003900">
    <property type="component" value="Unassembled WGS sequence"/>
</dbReference>
<keyword evidence="9" id="KW-1133">Transmembrane helix</keyword>
<evidence type="ECO:0000256" key="4">
    <source>
        <dbReference type="ARBA" id="ARBA00022679"/>
    </source>
</evidence>
<keyword evidence="3" id="KW-0597">Phosphoprotein</keyword>
<dbReference type="PANTHER" id="PTHR43065:SF53">
    <property type="entry name" value="SPORULATION KINASE B"/>
    <property type="match status" value="1"/>
</dbReference>
<dbReference type="GO" id="GO:0000155">
    <property type="term" value="F:phosphorelay sensor kinase activity"/>
    <property type="evidence" value="ECO:0007669"/>
    <property type="project" value="InterPro"/>
</dbReference>
<dbReference type="InterPro" id="IPR036097">
    <property type="entry name" value="HisK_dim/P_sf"/>
</dbReference>
<dbReference type="InterPro" id="IPR003594">
    <property type="entry name" value="HATPase_dom"/>
</dbReference>
<name>H3SGN4_9BACL</name>
<sequence length="629" mass="72351">MSVRRYITVFFLFLVLFGWLVDPAIARAEPEPQSIKLHEWEVMWETSPRTWEDIASAREGWEKVDSRILVPKLPEGVKSAWIRIQLPELDLNYTTLYFKKLYANSVEVWGDDGRRLFHDAREYFYDVYHILLPLDPNCKTVYIHMTASIDRIGIQLPVVIGEYQLVQAEYAKEGILEIVLGSAMILIALIMLLCAIFLRGIELPSWLSLTLVILSLGVISITYSKFTYMFFDNFGHISVMLFDLAMMLLFPCLTYFFMRFLGNGPYKIIWKFFIFQVVFSGVWLLLFLYFFIIIEEPAHPLYAFFSFEVFSVYMIIQFTLLIMFSISRAIRKNKDAILFAVGFSLFSIMTVAEVIWYIFVSRDYELYLWKWGLLSFVICLILILGRKIAENHRRVISYAKELELFNGKLQQSEKMEILSELAASVAHEVRNPLQVTRGFLQLLGGKSGTKEQKYLNLALTELDRASEIITDFLTFAKPELDEIQVLDVADELRHIEGILMPMATMHGGAIELDADPDLRIQGNSSKFKQAFINMIKNSIEAFTEKGLIRIEAYERGGQVIIRIEDNGIGMDEEELKRLGEPYFSNKTKGTGLGLMVTFRIIEVMQGKLHFASEKGVGTVITVSFPAIPI</sequence>
<dbReference type="PANTHER" id="PTHR43065">
    <property type="entry name" value="SENSOR HISTIDINE KINASE"/>
    <property type="match status" value="1"/>
</dbReference>
<dbReference type="SUPFAM" id="SSF55874">
    <property type="entry name" value="ATPase domain of HSP90 chaperone/DNA topoisomerase II/histidine kinase"/>
    <property type="match status" value="1"/>
</dbReference>
<dbReference type="CDD" id="cd00082">
    <property type="entry name" value="HisKA"/>
    <property type="match status" value="1"/>
</dbReference>
<feature type="transmembrane region" description="Helical" evidence="9">
    <location>
        <begin position="235"/>
        <end position="257"/>
    </location>
</feature>
<comment type="catalytic activity">
    <reaction evidence="1">
        <text>ATP + protein L-histidine = ADP + protein N-phospho-L-histidine.</text>
        <dbReference type="EC" id="2.7.13.3"/>
    </reaction>
</comment>
<feature type="domain" description="Histidine kinase" evidence="10">
    <location>
        <begin position="424"/>
        <end position="628"/>
    </location>
</feature>
<keyword evidence="4" id="KW-0808">Transferase</keyword>
<keyword evidence="12" id="KW-1185">Reference proteome</keyword>
<evidence type="ECO:0000256" key="2">
    <source>
        <dbReference type="ARBA" id="ARBA00012438"/>
    </source>
</evidence>
<keyword evidence="5" id="KW-0547">Nucleotide-binding</keyword>
<dbReference type="SUPFAM" id="SSF47384">
    <property type="entry name" value="Homodimeric domain of signal transducing histidine kinase"/>
    <property type="match status" value="1"/>
</dbReference>
<proteinExistence type="predicted"/>
<dbReference type="EMBL" id="AHKH01000030">
    <property type="protein sequence ID" value="EHQ61769.1"/>
    <property type="molecule type" value="Genomic_DNA"/>
</dbReference>
<dbReference type="RefSeq" id="WP_006677188.1">
    <property type="nucleotide sequence ID" value="NZ_AHKH01000030.1"/>
</dbReference>
<keyword evidence="8" id="KW-0902">Two-component regulatory system</keyword>
<gene>
    <name evidence="11" type="ORF">PDENDC454_13445</name>
</gene>
<protein>
    <recommendedName>
        <fullName evidence="2">histidine kinase</fullName>
        <ecNumber evidence="2">2.7.13.3</ecNumber>
    </recommendedName>
</protein>
<keyword evidence="6 11" id="KW-0418">Kinase</keyword>
<dbReference type="PROSITE" id="PS50109">
    <property type="entry name" value="HIS_KIN"/>
    <property type="match status" value="1"/>
</dbReference>
<feature type="transmembrane region" description="Helical" evidence="9">
    <location>
        <begin position="300"/>
        <end position="324"/>
    </location>
</feature>
<dbReference type="Pfam" id="PF02518">
    <property type="entry name" value="HATPase_c"/>
    <property type="match status" value="1"/>
</dbReference>
<evidence type="ECO:0000313" key="11">
    <source>
        <dbReference type="EMBL" id="EHQ61769.1"/>
    </source>
</evidence>
<dbReference type="InterPro" id="IPR004358">
    <property type="entry name" value="Sig_transdc_His_kin-like_C"/>
</dbReference>
<comment type="caution">
    <text evidence="11">The sequence shown here is derived from an EMBL/GenBank/DDBJ whole genome shotgun (WGS) entry which is preliminary data.</text>
</comment>
<dbReference type="SMART" id="SM00387">
    <property type="entry name" value="HATPase_c"/>
    <property type="match status" value="1"/>
</dbReference>
<organism evidence="11 12">
    <name type="scientific">Paenibacillus dendritiformis C454</name>
    <dbReference type="NCBI Taxonomy" id="1131935"/>
    <lineage>
        <taxon>Bacteria</taxon>
        <taxon>Bacillati</taxon>
        <taxon>Bacillota</taxon>
        <taxon>Bacilli</taxon>
        <taxon>Bacillales</taxon>
        <taxon>Paenibacillaceae</taxon>
        <taxon>Paenibacillus</taxon>
    </lineage>
</organism>
<dbReference type="Gene3D" id="1.10.287.130">
    <property type="match status" value="1"/>
</dbReference>
<evidence type="ECO:0000256" key="6">
    <source>
        <dbReference type="ARBA" id="ARBA00022777"/>
    </source>
</evidence>
<reference evidence="11 12" key="1">
    <citation type="journal article" date="2012" name="J. Bacteriol.">
        <title>Genome Sequence of the Pattern-Forming Social Bacterium Paenibacillus dendritiformis C454 Chiral Morphotype.</title>
        <authorList>
            <person name="Sirota-Madi A."/>
            <person name="Olender T."/>
            <person name="Helman Y."/>
            <person name="Brainis I."/>
            <person name="Finkelshtein A."/>
            <person name="Roth D."/>
            <person name="Hagai E."/>
            <person name="Leshkowitz D."/>
            <person name="Brodsky L."/>
            <person name="Galatenko V."/>
            <person name="Nikolaev V."/>
            <person name="Gutnick D.L."/>
            <person name="Lancet D."/>
            <person name="Ben-Jacob E."/>
        </authorList>
    </citation>
    <scope>NUCLEOTIDE SEQUENCE [LARGE SCALE GENOMIC DNA]</scope>
    <source>
        <strain evidence="11 12">C454</strain>
    </source>
</reference>
<feature type="transmembrane region" description="Helical" evidence="9">
    <location>
        <begin position="269"/>
        <end position="294"/>
    </location>
</feature>
<dbReference type="STRING" id="1131935.PDENDC454_13445"/>
<keyword evidence="9" id="KW-0472">Membrane</keyword>
<dbReference type="PATRIC" id="fig|1131935.3.peg.2773"/>
<dbReference type="OrthoDB" id="9815750at2"/>
<dbReference type="Gene3D" id="3.30.565.10">
    <property type="entry name" value="Histidine kinase-like ATPase, C-terminal domain"/>
    <property type="match status" value="1"/>
</dbReference>
<dbReference type="InterPro" id="IPR005467">
    <property type="entry name" value="His_kinase_dom"/>
</dbReference>
<dbReference type="GO" id="GO:0005524">
    <property type="term" value="F:ATP binding"/>
    <property type="evidence" value="ECO:0007669"/>
    <property type="project" value="UniProtKB-KW"/>
</dbReference>
<evidence type="ECO:0000313" key="12">
    <source>
        <dbReference type="Proteomes" id="UP000003900"/>
    </source>
</evidence>
<feature type="transmembrane region" description="Helical" evidence="9">
    <location>
        <begin position="205"/>
        <end position="223"/>
    </location>
</feature>
<evidence type="ECO:0000256" key="1">
    <source>
        <dbReference type="ARBA" id="ARBA00000085"/>
    </source>
</evidence>
<evidence type="ECO:0000256" key="3">
    <source>
        <dbReference type="ARBA" id="ARBA00022553"/>
    </source>
</evidence>
<dbReference type="EC" id="2.7.13.3" evidence="2"/>
<dbReference type="InterPro" id="IPR003661">
    <property type="entry name" value="HisK_dim/P_dom"/>
</dbReference>
<dbReference type="Pfam" id="PF00512">
    <property type="entry name" value="HisKA"/>
    <property type="match status" value="1"/>
</dbReference>
<accession>H3SGN4</accession>